<dbReference type="OrthoDB" id="10023235at2759"/>
<dbReference type="SMART" id="SM00318">
    <property type="entry name" value="SNc"/>
    <property type="match status" value="1"/>
</dbReference>
<proteinExistence type="predicted"/>
<organism evidence="2 3">
    <name type="scientific">Mesocestoides corti</name>
    <name type="common">Flatworm</name>
    <dbReference type="NCBI Taxonomy" id="53468"/>
    <lineage>
        <taxon>Eukaryota</taxon>
        <taxon>Metazoa</taxon>
        <taxon>Spiralia</taxon>
        <taxon>Lophotrochozoa</taxon>
        <taxon>Platyhelminthes</taxon>
        <taxon>Cestoda</taxon>
        <taxon>Eucestoda</taxon>
        <taxon>Cyclophyllidea</taxon>
        <taxon>Mesocestoididae</taxon>
        <taxon>Mesocestoides</taxon>
    </lineage>
</organism>
<dbReference type="STRING" id="53468.A0A0R3U4T2"/>
<sequence>MSHRYTRAFMHAHSRGAAVSPLQPFDFCRPFNRARASGELELEEEWDGREEGRRCPQTHGVLSDDTIVVRERALDGPPKSFTVMLSNISCPRVARKPGANGKGGVDEAFGWMAREFVRAKVVGKEICYAVESEVSPDRVFGSIFLRQPGGVQNLAYLLVSEGLAKVKKGGQALVHLEMYRGA</sequence>
<dbReference type="Pfam" id="PF00565">
    <property type="entry name" value="SNase"/>
    <property type="match status" value="1"/>
</dbReference>
<evidence type="ECO:0000259" key="1">
    <source>
        <dbReference type="PROSITE" id="PS50830"/>
    </source>
</evidence>
<protein>
    <recommendedName>
        <fullName evidence="1">TNase-like domain-containing protein</fullName>
    </recommendedName>
</protein>
<gene>
    <name evidence="2" type="ORF">MCOS_LOCUS1674</name>
</gene>
<accession>A0A0R3U4T2</accession>
<keyword evidence="3" id="KW-1185">Reference proteome</keyword>
<dbReference type="InterPro" id="IPR016071">
    <property type="entry name" value="Staphylococal_nuclease_OB-fold"/>
</dbReference>
<dbReference type="Gene3D" id="2.40.50.90">
    <property type="match status" value="1"/>
</dbReference>
<dbReference type="PROSITE" id="PS50830">
    <property type="entry name" value="TNASE_3"/>
    <property type="match status" value="1"/>
</dbReference>
<dbReference type="SUPFAM" id="SSF50199">
    <property type="entry name" value="Staphylococcal nuclease"/>
    <property type="match status" value="1"/>
</dbReference>
<evidence type="ECO:0000313" key="3">
    <source>
        <dbReference type="Proteomes" id="UP000267029"/>
    </source>
</evidence>
<name>A0A0R3U4T2_MESCO</name>
<dbReference type="InterPro" id="IPR035437">
    <property type="entry name" value="SNase_OB-fold_sf"/>
</dbReference>
<dbReference type="Proteomes" id="UP000267029">
    <property type="component" value="Unassembled WGS sequence"/>
</dbReference>
<reference evidence="2 3" key="1">
    <citation type="submission" date="2018-10" db="EMBL/GenBank/DDBJ databases">
        <authorList>
            <consortium name="Pathogen Informatics"/>
        </authorList>
    </citation>
    <scope>NUCLEOTIDE SEQUENCE [LARGE SCALE GENOMIC DNA]</scope>
</reference>
<dbReference type="EMBL" id="UXSR01000225">
    <property type="protein sequence ID" value="VDD75671.1"/>
    <property type="molecule type" value="Genomic_DNA"/>
</dbReference>
<feature type="domain" description="TNase-like" evidence="1">
    <location>
        <begin position="61"/>
        <end position="182"/>
    </location>
</feature>
<dbReference type="AlphaFoldDB" id="A0A0R3U4T2"/>
<evidence type="ECO:0000313" key="2">
    <source>
        <dbReference type="EMBL" id="VDD75671.1"/>
    </source>
</evidence>